<feature type="transmembrane region" description="Helical" evidence="1">
    <location>
        <begin position="50"/>
        <end position="72"/>
    </location>
</feature>
<accession>A0ABX0P4Q8</accession>
<evidence type="ECO:0000313" key="2">
    <source>
        <dbReference type="EMBL" id="NIA52193.1"/>
    </source>
</evidence>
<keyword evidence="1" id="KW-1133">Transmembrane helix</keyword>
<comment type="caution">
    <text evidence="2">The sequence shown here is derived from an EMBL/GenBank/DDBJ whole genome shotgun (WGS) entry which is preliminary data.</text>
</comment>
<reference evidence="2 3" key="1">
    <citation type="submission" date="2020-03" db="EMBL/GenBank/DDBJ databases">
        <title>Genome sequence of strain Massilia sp. TW-1.</title>
        <authorList>
            <person name="Chaudhary D.K."/>
        </authorList>
    </citation>
    <scope>NUCLEOTIDE SEQUENCE [LARGE SCALE GENOMIC DNA]</scope>
    <source>
        <strain evidence="2 3">TW-1</strain>
    </source>
</reference>
<sequence>MKFGPTPARMKAHLHLSHIHRPHIHLPHVHLPHVHRDWHAFEPVLRVCQIVLLVALALPFAQFVAKSIVWLFERLFG</sequence>
<evidence type="ECO:0000256" key="1">
    <source>
        <dbReference type="SAM" id="Phobius"/>
    </source>
</evidence>
<proteinExistence type="predicted"/>
<keyword evidence="1" id="KW-0812">Transmembrane</keyword>
<keyword evidence="1" id="KW-0472">Membrane</keyword>
<dbReference type="EMBL" id="JAAQOM010000001">
    <property type="protein sequence ID" value="NIA52193.1"/>
    <property type="molecule type" value="Genomic_DNA"/>
</dbReference>
<dbReference type="Proteomes" id="UP000716322">
    <property type="component" value="Unassembled WGS sequence"/>
</dbReference>
<protein>
    <submittedName>
        <fullName evidence="2">Uncharacterized protein</fullName>
    </submittedName>
</protein>
<evidence type="ECO:0000313" key="3">
    <source>
        <dbReference type="Proteomes" id="UP000716322"/>
    </source>
</evidence>
<name>A0ABX0P4Q8_9BURK</name>
<keyword evidence="3" id="KW-1185">Reference proteome</keyword>
<organism evidence="2 3">
    <name type="scientific">Telluria antibiotica</name>
    <dbReference type="NCBI Taxonomy" id="2717319"/>
    <lineage>
        <taxon>Bacteria</taxon>
        <taxon>Pseudomonadati</taxon>
        <taxon>Pseudomonadota</taxon>
        <taxon>Betaproteobacteria</taxon>
        <taxon>Burkholderiales</taxon>
        <taxon>Oxalobacteraceae</taxon>
        <taxon>Telluria group</taxon>
        <taxon>Telluria</taxon>
    </lineage>
</organism>
<gene>
    <name evidence="2" type="ORF">HAV22_00810</name>
</gene>
<dbReference type="RefSeq" id="WP_166855529.1">
    <property type="nucleotide sequence ID" value="NZ_JAAQOM010000001.1"/>
</dbReference>